<keyword evidence="1" id="KW-1133">Transmembrane helix</keyword>
<evidence type="ECO:0000313" key="3">
    <source>
        <dbReference type="Proteomes" id="UP000199372"/>
    </source>
</evidence>
<gene>
    <name evidence="2" type="ORF">SAMN04488011_10345</name>
</gene>
<keyword evidence="3" id="KW-1185">Reference proteome</keyword>
<accession>A0A1H8EP96</accession>
<dbReference type="AlphaFoldDB" id="A0A1H8EP96"/>
<feature type="transmembrane region" description="Helical" evidence="1">
    <location>
        <begin position="65"/>
        <end position="85"/>
    </location>
</feature>
<dbReference type="EMBL" id="FOCM01000003">
    <property type="protein sequence ID" value="SEN21216.1"/>
    <property type="molecule type" value="Genomic_DNA"/>
</dbReference>
<reference evidence="3" key="1">
    <citation type="submission" date="2016-10" db="EMBL/GenBank/DDBJ databases">
        <authorList>
            <person name="Varghese N."/>
            <person name="Submissions S."/>
        </authorList>
    </citation>
    <scope>NUCLEOTIDE SEQUENCE [LARGE SCALE GENOMIC DNA]</scope>
    <source>
        <strain evidence="3">DSM 26893</strain>
    </source>
</reference>
<evidence type="ECO:0000313" key="2">
    <source>
        <dbReference type="EMBL" id="SEN21216.1"/>
    </source>
</evidence>
<dbReference type="RefSeq" id="WP_091844891.1">
    <property type="nucleotide sequence ID" value="NZ_FOCM01000003.1"/>
</dbReference>
<protein>
    <recommendedName>
        <fullName evidence="4">Transglycosylase associated protein</fullName>
    </recommendedName>
</protein>
<sequence length="91" mass="9114">MALLPVILLGALGGALAGRLVRRLDFGFPVNAVVGVAGGGLAQQLRVLLLPGADPALSGDLYTQWPALLVALAGGAAFVALVGGLRNLMAR</sequence>
<proteinExistence type="predicted"/>
<keyword evidence="1" id="KW-0472">Membrane</keyword>
<organism evidence="2 3">
    <name type="scientific">Palleronia pelagia</name>
    <dbReference type="NCBI Taxonomy" id="387096"/>
    <lineage>
        <taxon>Bacteria</taxon>
        <taxon>Pseudomonadati</taxon>
        <taxon>Pseudomonadota</taxon>
        <taxon>Alphaproteobacteria</taxon>
        <taxon>Rhodobacterales</taxon>
        <taxon>Roseobacteraceae</taxon>
        <taxon>Palleronia</taxon>
    </lineage>
</organism>
<dbReference type="Proteomes" id="UP000199372">
    <property type="component" value="Unassembled WGS sequence"/>
</dbReference>
<evidence type="ECO:0000256" key="1">
    <source>
        <dbReference type="SAM" id="Phobius"/>
    </source>
</evidence>
<name>A0A1H8EP96_9RHOB</name>
<evidence type="ECO:0008006" key="4">
    <source>
        <dbReference type="Google" id="ProtNLM"/>
    </source>
</evidence>
<keyword evidence="1" id="KW-0812">Transmembrane</keyword>